<gene>
    <name evidence="1" type="ORF">AYC66_17865</name>
    <name evidence="2" type="ORF">BAY09_10955</name>
</gene>
<evidence type="ECO:0000313" key="1">
    <source>
        <dbReference type="EMBL" id="AQX52428.1"/>
    </source>
</evidence>
<sequence length="105" mass="12011">MKDLQTEQFSLDPLLDFTILDEFGNSWDGDFEPLQCDIALGSGGDCATLLEINISDYDNVESWKVTQIADNRKEEDAISFVKENFEYFKDILNMKLENTEINGEC</sequence>
<dbReference type="Proteomes" id="UP000189738">
    <property type="component" value="Chromosome"/>
</dbReference>
<accession>A0A494JDV7</accession>
<evidence type="ECO:0000313" key="2">
    <source>
        <dbReference type="EMBL" id="OPB53425.1"/>
    </source>
</evidence>
<dbReference type="EMBL" id="MAHS01000001">
    <property type="protein sequence ID" value="OPB53425.1"/>
    <property type="molecule type" value="Genomic_DNA"/>
</dbReference>
<dbReference type="EMBL" id="CP014339">
    <property type="protein sequence ID" value="AQX52428.1"/>
    <property type="molecule type" value="Genomic_DNA"/>
</dbReference>
<proteinExistence type="predicted"/>
<protein>
    <submittedName>
        <fullName evidence="2">Uncharacterized protein</fullName>
    </submittedName>
</protein>
<evidence type="ECO:0000313" key="3">
    <source>
        <dbReference type="Proteomes" id="UP000189738"/>
    </source>
</evidence>
<dbReference type="RefSeq" id="WP_078719790.1">
    <property type="nucleotide sequence ID" value="NZ_CP014339.1"/>
</dbReference>
<organism evidence="2">
    <name type="scientific">Elizabethkingia anophelis</name>
    <dbReference type="NCBI Taxonomy" id="1117645"/>
    <lineage>
        <taxon>Bacteria</taxon>
        <taxon>Pseudomonadati</taxon>
        <taxon>Bacteroidota</taxon>
        <taxon>Flavobacteriia</taxon>
        <taxon>Flavobacteriales</taxon>
        <taxon>Weeksellaceae</taxon>
        <taxon>Elizabethkingia</taxon>
    </lineage>
</organism>
<dbReference type="AlphaFoldDB" id="A0A494JDV7"/>
<name>A0A494JDV7_9FLAO</name>
<reference evidence="1 3" key="1">
    <citation type="submission" date="2016-02" db="EMBL/GenBank/DDBJ databases">
        <authorList>
            <person name="Nicholson A.C."/>
            <person name="Humrighouse B.W."/>
            <person name="Loparev V."/>
            <person name="Emery B."/>
            <person name="Graziano J."/>
            <person name="McQuiston J.R."/>
        </authorList>
    </citation>
    <scope>NUCLEOTIDE SEQUENCE [LARGE SCALE GENOMIC DNA]</scope>
    <source>
        <strain evidence="1 3">E6809</strain>
    </source>
</reference>
<reference evidence="2" key="2">
    <citation type="submission" date="2016-06" db="EMBL/GenBank/DDBJ databases">
        <authorList>
            <person name="Nicholson A.C."/>
        </authorList>
    </citation>
    <scope>NUCLEOTIDE SEQUENCE [LARGE SCALE GENOMIC DNA]</scope>
    <source>
        <strain evidence="2">E6809</strain>
    </source>
</reference>